<evidence type="ECO:0000313" key="2">
    <source>
        <dbReference type="Proteomes" id="UP000755104"/>
    </source>
</evidence>
<dbReference type="Proteomes" id="UP000755104">
    <property type="component" value="Unassembled WGS sequence"/>
</dbReference>
<name>A0ABS7JC46_9SPHN</name>
<sequence length="95" mass="10651">MRRTRFDTPCVISVEQSEEHFHAHVELAGDVPIFPGDSVQVHGAPIQIPFGHSATFERSATVTRAGPIERTITRLAAYFDLKELYEVSFNPGRIK</sequence>
<comment type="caution">
    <text evidence="1">The sequence shown here is derived from an EMBL/GenBank/DDBJ whole genome shotgun (WGS) entry which is preliminary data.</text>
</comment>
<accession>A0ABS7JC46</accession>
<gene>
    <name evidence="1" type="ORF">K3174_13475</name>
</gene>
<organism evidence="1 2">
    <name type="scientific">Qipengyuania qiaonensis</name>
    <dbReference type="NCBI Taxonomy" id="2867240"/>
    <lineage>
        <taxon>Bacteria</taxon>
        <taxon>Pseudomonadati</taxon>
        <taxon>Pseudomonadota</taxon>
        <taxon>Alphaproteobacteria</taxon>
        <taxon>Sphingomonadales</taxon>
        <taxon>Erythrobacteraceae</taxon>
        <taxon>Qipengyuania</taxon>
    </lineage>
</organism>
<proteinExistence type="predicted"/>
<reference evidence="1 2" key="1">
    <citation type="submission" date="2021-08" db="EMBL/GenBank/DDBJ databases">
        <title>Comparative Genomics Analysis of the Genus Qipengyuania Reveals Extensive Genetic Diversity and Metabolic Versatility, Including the Description of Fifteen Novel Species.</title>
        <authorList>
            <person name="Liu Y."/>
        </authorList>
    </citation>
    <scope>NUCLEOTIDE SEQUENCE [LARGE SCALE GENOMIC DNA]</scope>
    <source>
        <strain evidence="1 2">6D47A</strain>
    </source>
</reference>
<evidence type="ECO:0000313" key="1">
    <source>
        <dbReference type="EMBL" id="MBX7483540.1"/>
    </source>
</evidence>
<keyword evidence="2" id="KW-1185">Reference proteome</keyword>
<protein>
    <submittedName>
        <fullName evidence="1">Uncharacterized protein</fullName>
    </submittedName>
</protein>
<dbReference type="EMBL" id="JAIGNO010000010">
    <property type="protein sequence ID" value="MBX7483540.1"/>
    <property type="molecule type" value="Genomic_DNA"/>
</dbReference>